<keyword evidence="3" id="KW-0949">S-adenosyl-L-methionine</keyword>
<evidence type="ECO:0000256" key="3">
    <source>
        <dbReference type="ARBA" id="ARBA00022691"/>
    </source>
</evidence>
<comment type="similarity">
    <text evidence="5">Belongs to the TDD superfamily. DTWD2 family.</text>
</comment>
<keyword evidence="4" id="KW-0819">tRNA processing</keyword>
<evidence type="ECO:0000256" key="6">
    <source>
        <dbReference type="ARBA" id="ARBA00048718"/>
    </source>
</evidence>
<gene>
    <name evidence="8" type="ORF">TCIL3000_3_2900</name>
</gene>
<protein>
    <recommendedName>
        <fullName evidence="1">tRNA-uridine aminocarboxypropyltransferase</fullName>
        <ecNumber evidence="1">2.5.1.25</ecNumber>
    </recommendedName>
</protein>
<proteinExistence type="inferred from homology"/>
<dbReference type="EC" id="2.5.1.25" evidence="1"/>
<dbReference type="GO" id="GO:0008033">
    <property type="term" value="P:tRNA processing"/>
    <property type="evidence" value="ECO:0007669"/>
    <property type="project" value="UniProtKB-KW"/>
</dbReference>
<dbReference type="InterPro" id="IPR005636">
    <property type="entry name" value="DTW"/>
</dbReference>
<evidence type="ECO:0000256" key="4">
    <source>
        <dbReference type="ARBA" id="ARBA00022694"/>
    </source>
</evidence>
<dbReference type="VEuPathDB" id="TriTrypDB:TcIL3000_3_2900"/>
<dbReference type="SMART" id="SM01144">
    <property type="entry name" value="DTW"/>
    <property type="match status" value="1"/>
</dbReference>
<evidence type="ECO:0000256" key="2">
    <source>
        <dbReference type="ARBA" id="ARBA00022679"/>
    </source>
</evidence>
<evidence type="ECO:0000259" key="7">
    <source>
        <dbReference type="SMART" id="SM01144"/>
    </source>
</evidence>
<evidence type="ECO:0000256" key="1">
    <source>
        <dbReference type="ARBA" id="ARBA00012386"/>
    </source>
</evidence>
<accession>G0UKF1</accession>
<dbReference type="PANTHER" id="PTHR21392:SF0">
    <property type="entry name" value="TRNA-URIDINE AMINOCARBOXYPROPYLTRANSFERASE 2"/>
    <property type="match status" value="1"/>
</dbReference>
<evidence type="ECO:0000256" key="5">
    <source>
        <dbReference type="ARBA" id="ARBA00034489"/>
    </source>
</evidence>
<dbReference type="EMBL" id="HE575316">
    <property type="protein sequence ID" value="CCC89856.1"/>
    <property type="molecule type" value="Genomic_DNA"/>
</dbReference>
<organism evidence="8">
    <name type="scientific">Trypanosoma congolense (strain IL3000)</name>
    <dbReference type="NCBI Taxonomy" id="1068625"/>
    <lineage>
        <taxon>Eukaryota</taxon>
        <taxon>Discoba</taxon>
        <taxon>Euglenozoa</taxon>
        <taxon>Kinetoplastea</taxon>
        <taxon>Metakinetoplastina</taxon>
        <taxon>Trypanosomatida</taxon>
        <taxon>Trypanosomatidae</taxon>
        <taxon>Trypanosoma</taxon>
        <taxon>Nannomonas</taxon>
    </lineage>
</organism>
<dbReference type="Pfam" id="PF03942">
    <property type="entry name" value="DTW"/>
    <property type="match status" value="1"/>
</dbReference>
<reference evidence="8" key="1">
    <citation type="journal article" date="2012" name="Proc. Natl. Acad. Sci. U.S.A.">
        <title>Antigenic diversity is generated by distinct evolutionary mechanisms in African trypanosome species.</title>
        <authorList>
            <person name="Jackson A.P."/>
            <person name="Berry A."/>
            <person name="Aslett M."/>
            <person name="Allison H.C."/>
            <person name="Burton P."/>
            <person name="Vavrova-Anderson J."/>
            <person name="Brown R."/>
            <person name="Browne H."/>
            <person name="Corton N."/>
            <person name="Hauser H."/>
            <person name="Gamble J."/>
            <person name="Gilderthorp R."/>
            <person name="Marcello L."/>
            <person name="McQuillan J."/>
            <person name="Otto T.D."/>
            <person name="Quail M.A."/>
            <person name="Sanders M.J."/>
            <person name="van Tonder A."/>
            <person name="Ginger M.L."/>
            <person name="Field M.C."/>
            <person name="Barry J.D."/>
            <person name="Hertz-Fowler C."/>
            <person name="Berriman M."/>
        </authorList>
    </citation>
    <scope>NUCLEOTIDE SEQUENCE</scope>
    <source>
        <strain evidence="8">IL3000</strain>
    </source>
</reference>
<sequence>MINFYKESVRRLMEYVGLHGYGTPGVSVSPPTSGTAALYFHETETPEWKEFITSLPSGERHNASVRRRLSTHLWSAVKGDICLWCWFSKGLCFCDRLEEYRQRLLEAQRGTPPEITVVMHPEEIMRGTNSGHIIAFILGAPLRIWGVAEDDSYLNTLQAVDLVGNGYSASGETPLHTASLYPESGAPLLEDFVKGIDSAHKIHLLLLDATWSQANALNRHIPRHIPRVGLRIDESYSSLFKALRKQTRQSGVSTFEATSMALQQCCNSQHIGGNAGAVVHNILTSAMKEFVDLKCLVNHRSACFLEGPHTVTDIIERRKTSHRDAALDRLRQLNEKAASDEVTRGLLLPPMLNYCYACDVLVGWPRMVEHVMGRGHAEALKKNPLCTPSVSSRRLAGRQNRWTKVTAKG</sequence>
<keyword evidence="2" id="KW-0808">Transferase</keyword>
<dbReference type="GO" id="GO:0016432">
    <property type="term" value="F:tRNA-uridine aminocarboxypropyltransferase activity"/>
    <property type="evidence" value="ECO:0007669"/>
    <property type="project" value="UniProtKB-EC"/>
</dbReference>
<comment type="catalytic activity">
    <reaction evidence="6">
        <text>a uridine in tRNA + S-adenosyl-L-methionine = a 3-[(3S)-3-amino-3-carboxypropyl]uridine in tRNA + S-methyl-5'-thioadenosine + H(+)</text>
        <dbReference type="Rhea" id="RHEA:62432"/>
        <dbReference type="Rhea" id="RHEA-COMP:13339"/>
        <dbReference type="Rhea" id="RHEA-COMP:16092"/>
        <dbReference type="ChEBI" id="CHEBI:15378"/>
        <dbReference type="ChEBI" id="CHEBI:17509"/>
        <dbReference type="ChEBI" id="CHEBI:59789"/>
        <dbReference type="ChEBI" id="CHEBI:65315"/>
        <dbReference type="ChEBI" id="CHEBI:82930"/>
        <dbReference type="EC" id="2.5.1.25"/>
    </reaction>
</comment>
<name>G0UKF1_TRYCI</name>
<dbReference type="AlphaFoldDB" id="G0UKF1"/>
<feature type="domain" description="DTW" evidence="7">
    <location>
        <begin position="78"/>
        <end position="274"/>
    </location>
</feature>
<evidence type="ECO:0000313" key="8">
    <source>
        <dbReference type="EMBL" id="CCC89856.1"/>
    </source>
</evidence>
<dbReference type="InterPro" id="IPR039262">
    <property type="entry name" value="DTWD2/TAPT"/>
</dbReference>
<dbReference type="PANTHER" id="PTHR21392">
    <property type="entry name" value="TRNA-URIDINE AMINOCARBOXYPROPYLTRANSFERASE 2"/>
    <property type="match status" value="1"/>
</dbReference>